<accession>A0A7K1USW1</accession>
<reference evidence="1 2" key="1">
    <citation type="submission" date="2019-12" db="EMBL/GenBank/DDBJ databases">
        <title>Nocardia sp. nov. ET3-3 isolated from soil.</title>
        <authorList>
            <person name="Kanchanasin P."/>
            <person name="Tanasupawat S."/>
            <person name="Yuki M."/>
            <person name="Kudo T."/>
        </authorList>
    </citation>
    <scope>NUCLEOTIDE SEQUENCE [LARGE SCALE GENOMIC DNA]</scope>
    <source>
        <strain evidence="1 2">ET3-3</strain>
    </source>
</reference>
<gene>
    <name evidence="1" type="ORF">GPX89_09270</name>
</gene>
<evidence type="ECO:0000313" key="2">
    <source>
        <dbReference type="Proteomes" id="UP000466794"/>
    </source>
</evidence>
<comment type="caution">
    <text evidence="1">The sequence shown here is derived from an EMBL/GenBank/DDBJ whole genome shotgun (WGS) entry which is preliminary data.</text>
</comment>
<dbReference type="EMBL" id="WRPP01000001">
    <property type="protein sequence ID" value="MVU77437.1"/>
    <property type="molecule type" value="Genomic_DNA"/>
</dbReference>
<dbReference type="AlphaFoldDB" id="A0A7K1USW1"/>
<name>A0A7K1USW1_9NOCA</name>
<proteinExistence type="predicted"/>
<sequence>MGSTGRRVWYRHPDGYAIDSDELVETATGWVKPAPIFCPQGHQFGPDRTLVGWQACRGPGCDGHTAHTCQTCGEAVYSPALREGCDSFSFDGRA</sequence>
<dbReference type="Proteomes" id="UP000466794">
    <property type="component" value="Unassembled WGS sequence"/>
</dbReference>
<protein>
    <submittedName>
        <fullName evidence="1">Uncharacterized protein</fullName>
    </submittedName>
</protein>
<keyword evidence="2" id="KW-1185">Reference proteome</keyword>
<dbReference type="RefSeq" id="WP_157386782.1">
    <property type="nucleotide sequence ID" value="NZ_WRPP01000001.1"/>
</dbReference>
<organism evidence="1 2">
    <name type="scientific">Nocardia terrae</name>
    <dbReference type="NCBI Taxonomy" id="2675851"/>
    <lineage>
        <taxon>Bacteria</taxon>
        <taxon>Bacillati</taxon>
        <taxon>Actinomycetota</taxon>
        <taxon>Actinomycetes</taxon>
        <taxon>Mycobacteriales</taxon>
        <taxon>Nocardiaceae</taxon>
        <taxon>Nocardia</taxon>
    </lineage>
</organism>
<evidence type="ECO:0000313" key="1">
    <source>
        <dbReference type="EMBL" id="MVU77437.1"/>
    </source>
</evidence>